<accession>X1IKL9</accession>
<evidence type="ECO:0000259" key="1">
    <source>
        <dbReference type="Pfam" id="PF01937"/>
    </source>
</evidence>
<reference evidence="2" key="1">
    <citation type="journal article" date="2014" name="Front. Microbiol.">
        <title>High frequency of phylogenetically diverse reductive dehalogenase-homologous genes in deep subseafloor sedimentary metagenomes.</title>
        <authorList>
            <person name="Kawai M."/>
            <person name="Futagami T."/>
            <person name="Toyoda A."/>
            <person name="Takaki Y."/>
            <person name="Nishi S."/>
            <person name="Hori S."/>
            <person name="Arai W."/>
            <person name="Tsubouchi T."/>
            <person name="Morono Y."/>
            <person name="Uchiyama I."/>
            <person name="Ito T."/>
            <person name="Fujiyama A."/>
            <person name="Inagaki F."/>
            <person name="Takami H."/>
        </authorList>
    </citation>
    <scope>NUCLEOTIDE SEQUENCE</scope>
    <source>
        <strain evidence="2">Expedition CK06-06</strain>
    </source>
</reference>
<feature type="non-terminal residue" evidence="2">
    <location>
        <position position="1"/>
    </location>
</feature>
<dbReference type="InterPro" id="IPR002791">
    <property type="entry name" value="ARMT1-like_metal-bd"/>
</dbReference>
<protein>
    <recommendedName>
        <fullName evidence="1">Damage-control phosphatase ARMT1-like metal-binding domain-containing protein</fullName>
    </recommendedName>
</protein>
<dbReference type="InterPro" id="IPR036075">
    <property type="entry name" value="ARMT-1-like_metal-bd_sf"/>
</dbReference>
<dbReference type="InterPro" id="IPR014444">
    <property type="entry name" value="PH1575-like"/>
</dbReference>
<evidence type="ECO:0000313" key="2">
    <source>
        <dbReference type="EMBL" id="GAH66664.1"/>
    </source>
</evidence>
<dbReference type="AlphaFoldDB" id="X1IKL9"/>
<sequence>QQALKTVRLVNLPEDEQRLVLIEFGRRLSEFSLRSSPPEIARRLYADIAARAGRDPFKEIRENSNRQALDLYPRLKKRIEDSSDPLRTAVRLAIAGNVIDYGTPGAFDIQNEIETVLRGEFGVFMFNEFQTALSRAGTVLYLCDNAGEIVFDRLLIEEIQARYQIEVTAAVRGGPVLNDVIMEDAGQVGLNRVCRVISNGSNAPGTLIEDCSDEFLRIYHDADLVISKGQGNFETLWGEEKNIFFLFKVKCDVVARHVRGKVGDTVLLKST</sequence>
<comment type="caution">
    <text evidence="2">The sequence shown here is derived from an EMBL/GenBank/DDBJ whole genome shotgun (WGS) entry which is preliminary data.</text>
</comment>
<proteinExistence type="predicted"/>
<organism evidence="2">
    <name type="scientific">marine sediment metagenome</name>
    <dbReference type="NCBI Taxonomy" id="412755"/>
    <lineage>
        <taxon>unclassified sequences</taxon>
        <taxon>metagenomes</taxon>
        <taxon>ecological metagenomes</taxon>
    </lineage>
</organism>
<dbReference type="PIRSF" id="PIRSF006593">
    <property type="entry name" value="UCP006593"/>
    <property type="match status" value="1"/>
</dbReference>
<dbReference type="Pfam" id="PF01937">
    <property type="entry name" value="ARMT1-like_dom"/>
    <property type="match status" value="1"/>
</dbReference>
<dbReference type="Gene3D" id="3.40.50.10880">
    <property type="entry name" value="Uncharacterised protein PF01937, DUF89, domain 3"/>
    <property type="match status" value="1"/>
</dbReference>
<dbReference type="Gene3D" id="1.10.285.20">
    <property type="entry name" value="Uncharacterised protein PF01937, DUF89, domain 2"/>
    <property type="match status" value="1"/>
</dbReference>
<feature type="non-terminal residue" evidence="2">
    <location>
        <position position="271"/>
    </location>
</feature>
<dbReference type="SUPFAM" id="SSF111321">
    <property type="entry name" value="AF1104-like"/>
    <property type="match status" value="1"/>
</dbReference>
<dbReference type="EMBL" id="BARU01026773">
    <property type="protein sequence ID" value="GAH66664.1"/>
    <property type="molecule type" value="Genomic_DNA"/>
</dbReference>
<feature type="domain" description="Damage-control phosphatase ARMT1-like metal-binding" evidence="1">
    <location>
        <begin position="2"/>
        <end position="265"/>
    </location>
</feature>
<name>X1IKL9_9ZZZZ</name>
<gene>
    <name evidence="2" type="ORF">S03H2_42974</name>
</gene>